<feature type="domain" description="Amidohydrolase-related" evidence="2">
    <location>
        <begin position="393"/>
        <end position="485"/>
    </location>
</feature>
<accession>S7Q7U9</accession>
<feature type="transmembrane region" description="Helical" evidence="1">
    <location>
        <begin position="13"/>
        <end position="32"/>
    </location>
</feature>
<dbReference type="InterPro" id="IPR050138">
    <property type="entry name" value="DHOase/Allantoinase_Hydrolase"/>
</dbReference>
<organism evidence="3 4">
    <name type="scientific">Gloeophyllum trabeum (strain ATCC 11539 / FP-39264 / Madison 617)</name>
    <name type="common">Brown rot fungus</name>
    <dbReference type="NCBI Taxonomy" id="670483"/>
    <lineage>
        <taxon>Eukaryota</taxon>
        <taxon>Fungi</taxon>
        <taxon>Dikarya</taxon>
        <taxon>Basidiomycota</taxon>
        <taxon>Agaricomycotina</taxon>
        <taxon>Agaricomycetes</taxon>
        <taxon>Gloeophyllales</taxon>
        <taxon>Gloeophyllaceae</taxon>
        <taxon>Gloeophyllum</taxon>
    </lineage>
</organism>
<reference evidence="3 4" key="1">
    <citation type="journal article" date="2012" name="Science">
        <title>The Paleozoic origin of enzymatic lignin decomposition reconstructed from 31 fungal genomes.</title>
        <authorList>
            <person name="Floudas D."/>
            <person name="Binder M."/>
            <person name="Riley R."/>
            <person name="Barry K."/>
            <person name="Blanchette R.A."/>
            <person name="Henrissat B."/>
            <person name="Martinez A.T."/>
            <person name="Otillar R."/>
            <person name="Spatafora J.W."/>
            <person name="Yadav J.S."/>
            <person name="Aerts A."/>
            <person name="Benoit I."/>
            <person name="Boyd A."/>
            <person name="Carlson A."/>
            <person name="Copeland A."/>
            <person name="Coutinho P.M."/>
            <person name="de Vries R.P."/>
            <person name="Ferreira P."/>
            <person name="Findley K."/>
            <person name="Foster B."/>
            <person name="Gaskell J."/>
            <person name="Glotzer D."/>
            <person name="Gorecki P."/>
            <person name="Heitman J."/>
            <person name="Hesse C."/>
            <person name="Hori C."/>
            <person name="Igarashi K."/>
            <person name="Jurgens J.A."/>
            <person name="Kallen N."/>
            <person name="Kersten P."/>
            <person name="Kohler A."/>
            <person name="Kuees U."/>
            <person name="Kumar T.K.A."/>
            <person name="Kuo A."/>
            <person name="LaButti K."/>
            <person name="Larrondo L.F."/>
            <person name="Lindquist E."/>
            <person name="Ling A."/>
            <person name="Lombard V."/>
            <person name="Lucas S."/>
            <person name="Lundell T."/>
            <person name="Martin R."/>
            <person name="McLaughlin D.J."/>
            <person name="Morgenstern I."/>
            <person name="Morin E."/>
            <person name="Murat C."/>
            <person name="Nagy L.G."/>
            <person name="Nolan M."/>
            <person name="Ohm R.A."/>
            <person name="Patyshakuliyeva A."/>
            <person name="Rokas A."/>
            <person name="Ruiz-Duenas F.J."/>
            <person name="Sabat G."/>
            <person name="Salamov A."/>
            <person name="Samejima M."/>
            <person name="Schmutz J."/>
            <person name="Slot J.C."/>
            <person name="St John F."/>
            <person name="Stenlid J."/>
            <person name="Sun H."/>
            <person name="Sun S."/>
            <person name="Syed K."/>
            <person name="Tsang A."/>
            <person name="Wiebenga A."/>
            <person name="Young D."/>
            <person name="Pisabarro A."/>
            <person name="Eastwood D.C."/>
            <person name="Martin F."/>
            <person name="Cullen D."/>
            <person name="Grigoriev I.V."/>
            <person name="Hibbett D.S."/>
        </authorList>
    </citation>
    <scope>NUCLEOTIDE SEQUENCE [LARGE SCALE GENOMIC DNA]</scope>
    <source>
        <strain evidence="3 4">ATCC 11539</strain>
    </source>
</reference>
<name>S7Q7U9_GLOTA</name>
<gene>
    <name evidence="3" type="ORF">GLOTRDRAFT_15437</name>
</gene>
<dbReference type="HOGENOM" id="CLU_006273_0_0_1"/>
<dbReference type="Proteomes" id="UP000030669">
    <property type="component" value="Unassembled WGS sequence"/>
</dbReference>
<dbReference type="RefSeq" id="XP_007865481.1">
    <property type="nucleotide sequence ID" value="XM_007867290.2"/>
</dbReference>
<dbReference type="EMBL" id="KB469301">
    <property type="protein sequence ID" value="EPQ56066.1"/>
    <property type="molecule type" value="Genomic_DNA"/>
</dbReference>
<dbReference type="SUPFAM" id="SSF51556">
    <property type="entry name" value="Metallo-dependent hydrolases"/>
    <property type="match status" value="1"/>
</dbReference>
<dbReference type="OMA" id="RSFPYTW"/>
<dbReference type="KEGG" id="gtr:GLOTRDRAFT_15437"/>
<dbReference type="SUPFAM" id="SSF51338">
    <property type="entry name" value="Composite domain of metallo-dependent hydrolases"/>
    <property type="match status" value="1"/>
</dbReference>
<keyword evidence="4" id="KW-1185">Reference proteome</keyword>
<dbReference type="GO" id="GO:0006145">
    <property type="term" value="P:purine nucleobase catabolic process"/>
    <property type="evidence" value="ECO:0007669"/>
    <property type="project" value="TreeGrafter"/>
</dbReference>
<dbReference type="Gene3D" id="3.20.20.140">
    <property type="entry name" value="Metal-dependent hydrolases"/>
    <property type="match status" value="2"/>
</dbReference>
<evidence type="ECO:0000313" key="3">
    <source>
        <dbReference type="EMBL" id="EPQ56066.1"/>
    </source>
</evidence>
<keyword evidence="1" id="KW-0812">Transmembrane</keyword>
<feature type="non-terminal residue" evidence="3">
    <location>
        <position position="926"/>
    </location>
</feature>
<dbReference type="GO" id="GO:0004038">
    <property type="term" value="F:allantoinase activity"/>
    <property type="evidence" value="ECO:0007669"/>
    <property type="project" value="TreeGrafter"/>
</dbReference>
<dbReference type="Pfam" id="PF01979">
    <property type="entry name" value="Amidohydro_1"/>
    <property type="match status" value="1"/>
</dbReference>
<keyword evidence="1" id="KW-1133">Transmembrane helix</keyword>
<proteinExistence type="predicted"/>
<dbReference type="eggNOG" id="ENOG502QQ9Z">
    <property type="taxonomic scope" value="Eukaryota"/>
</dbReference>
<evidence type="ECO:0000259" key="2">
    <source>
        <dbReference type="Pfam" id="PF01979"/>
    </source>
</evidence>
<dbReference type="OrthoDB" id="10258955at2759"/>
<dbReference type="GO" id="GO:0005737">
    <property type="term" value="C:cytoplasm"/>
    <property type="evidence" value="ECO:0007669"/>
    <property type="project" value="TreeGrafter"/>
</dbReference>
<dbReference type="InterPro" id="IPR032466">
    <property type="entry name" value="Metal_Hydrolase"/>
</dbReference>
<dbReference type="InterPro" id="IPR006680">
    <property type="entry name" value="Amidohydro-rel"/>
</dbReference>
<protein>
    <recommendedName>
        <fullName evidence="2">Amidohydrolase-related domain-containing protein</fullName>
    </recommendedName>
</protein>
<evidence type="ECO:0000313" key="4">
    <source>
        <dbReference type="Proteomes" id="UP000030669"/>
    </source>
</evidence>
<dbReference type="PANTHER" id="PTHR43668">
    <property type="entry name" value="ALLANTOINASE"/>
    <property type="match status" value="1"/>
</dbReference>
<sequence length="926" mass="99571">PNHLVAARKQTRYAIRVLALVLLSLSLLPFWYSSLDAPTGSVPQNANEILAKCRALSLAPGPPAEFHKRTVSDRFDPRLGGKPVLIRNATIWSGKKVISGDIHLDKGVIRAVGNVNALELDETEVVEANGAWVTPGIVDLHSHVGVEPMPNLAGAADGNSFHGPILPWLRSLDGLNTHDDVYRLAVSGGVTTSLILPGSANAIGGQAFVIKLRPTSERSPEAMLVEPPFGINGSDVDPTARPRWRHMNLRAALLIMPPARVYSQTRMDTVWQMRQAYETARKLKSAQDTYCKSALAGTFPASPFPEDLQWEALVDVLRGRVKVQTHCYEAVDIDAFVRLSNEFQFPVAAFHHAHEAYLVPEVLKRAYGHTPAIAMFATFSRYKREAYRHSEFAPRILADEGVDVVMKSDNPGIVSRFLLHEAQQAHYWGLPADVALKSVTSTPARAMGLDHRLGFIKQGYDADIVLWDTHPLQLGATPMQVWVDGIPQLTRLDHLPVHSSPPSAPRTPNFDREAKETLRYEGLPPLEPRSVWGRVVFTNVSSTWAGDEMKLNVAGGTVVVEDGRIVCSGLDCDRSVYKGTEVEVVDLEGGTLTPALVAAGTALGLQEIAMEPSTTDGSAPDPFGLGITNRVGEEGILAKAVDGLQFGTRDALLAYRSGVTTAITAPLAAGGISVSFSLGAEHKLQRGAVVQAEAALHVEIDHSSAVPSVSTQIAALRALLLGKGEGMSGEAFKRVAEGRSTLVVKTNSADTISSLLLLKREVEAETRTPIKLTLLGASEAHLLAPEIADAGVGVVVAPVRSAPYTWDQRRILPGPPLTEDNLITTLFKHNVTVGIAPQGVLGERVMSTWAARNARFDAAWISLASGGVISKSDAHAMASRNIEKLLGVESSPILRDIVATKGGDLLSFEGKVVAIISPRRGVVDVL</sequence>
<feature type="non-terminal residue" evidence="3">
    <location>
        <position position="1"/>
    </location>
</feature>
<dbReference type="GeneID" id="19304888"/>
<dbReference type="AlphaFoldDB" id="S7Q7U9"/>
<dbReference type="InterPro" id="IPR011059">
    <property type="entry name" value="Metal-dep_hydrolase_composite"/>
</dbReference>
<dbReference type="PANTHER" id="PTHR43668:SF5">
    <property type="entry name" value="AMIDOHYDROLASE 3 DOMAIN-CONTAINING PROTEIN"/>
    <property type="match status" value="1"/>
</dbReference>
<evidence type="ECO:0000256" key="1">
    <source>
        <dbReference type="SAM" id="Phobius"/>
    </source>
</evidence>
<keyword evidence="1" id="KW-0472">Membrane</keyword>